<dbReference type="RefSeq" id="WP_187570126.1">
    <property type="nucleotide sequence ID" value="NZ_CP060711.1"/>
</dbReference>
<evidence type="ECO:0000313" key="5">
    <source>
        <dbReference type="EMBL" id="QNN46360.1"/>
    </source>
</evidence>
<dbReference type="InterPro" id="IPR053145">
    <property type="entry name" value="AB_hydrolase_Est10"/>
</dbReference>
<dbReference type="EMBL" id="CP060711">
    <property type="protein sequence ID" value="QNN46360.1"/>
    <property type="molecule type" value="Genomic_DNA"/>
</dbReference>
<dbReference type="InterPro" id="IPR000383">
    <property type="entry name" value="Xaa-Pro-like_dom"/>
</dbReference>
<name>A0A7G9QSN5_9GAMM</name>
<organism evidence="5 6">
    <name type="scientific">Thermomonas brevis</name>
    <dbReference type="NCBI Taxonomy" id="215691"/>
    <lineage>
        <taxon>Bacteria</taxon>
        <taxon>Pseudomonadati</taxon>
        <taxon>Pseudomonadota</taxon>
        <taxon>Gammaproteobacteria</taxon>
        <taxon>Lysobacterales</taxon>
        <taxon>Lysobacteraceae</taxon>
        <taxon>Thermomonas</taxon>
    </lineage>
</organism>
<keyword evidence="3" id="KW-0732">Signal</keyword>
<feature type="domain" description="Xaa-Pro dipeptidyl-peptidase-like" evidence="4">
    <location>
        <begin position="268"/>
        <end position="519"/>
    </location>
</feature>
<dbReference type="PROSITE" id="PS51257">
    <property type="entry name" value="PROKAR_LIPOPROTEIN"/>
    <property type="match status" value="1"/>
</dbReference>
<feature type="signal peptide" evidence="3">
    <location>
        <begin position="1"/>
        <end position="19"/>
    </location>
</feature>
<dbReference type="InterPro" id="IPR002471">
    <property type="entry name" value="Pept_S9_AS"/>
</dbReference>
<dbReference type="InterPro" id="IPR029058">
    <property type="entry name" value="AB_hydrolase_fold"/>
</dbReference>
<evidence type="ECO:0000259" key="4">
    <source>
        <dbReference type="Pfam" id="PF02129"/>
    </source>
</evidence>
<gene>
    <name evidence="5" type="ORF">H9L17_14505</name>
</gene>
<proteinExistence type="predicted"/>
<dbReference type="KEGG" id="tbv:H9L17_14505"/>
<evidence type="ECO:0000313" key="6">
    <source>
        <dbReference type="Proteomes" id="UP000515977"/>
    </source>
</evidence>
<dbReference type="GO" id="GO:0004252">
    <property type="term" value="F:serine-type endopeptidase activity"/>
    <property type="evidence" value="ECO:0007669"/>
    <property type="project" value="InterPro"/>
</dbReference>
<dbReference type="GO" id="GO:0052689">
    <property type="term" value="F:carboxylic ester hydrolase activity"/>
    <property type="evidence" value="ECO:0007669"/>
    <property type="project" value="TreeGrafter"/>
</dbReference>
<evidence type="ECO:0000256" key="3">
    <source>
        <dbReference type="SAM" id="SignalP"/>
    </source>
</evidence>
<evidence type="ECO:0000256" key="2">
    <source>
        <dbReference type="SAM" id="MobiDB-lite"/>
    </source>
</evidence>
<dbReference type="AlphaFoldDB" id="A0A7G9QSN5"/>
<evidence type="ECO:0000256" key="1">
    <source>
        <dbReference type="ARBA" id="ARBA00022801"/>
    </source>
</evidence>
<dbReference type="Gene3D" id="3.40.50.1820">
    <property type="entry name" value="alpha/beta hydrolase"/>
    <property type="match status" value="1"/>
</dbReference>
<dbReference type="PANTHER" id="PTHR43265:SF1">
    <property type="entry name" value="ESTERASE ESTD"/>
    <property type="match status" value="1"/>
</dbReference>
<dbReference type="SUPFAM" id="SSF53474">
    <property type="entry name" value="alpha/beta-Hydrolases"/>
    <property type="match status" value="1"/>
</dbReference>
<keyword evidence="6" id="KW-1185">Reference proteome</keyword>
<dbReference type="GO" id="GO:0006508">
    <property type="term" value="P:proteolysis"/>
    <property type="evidence" value="ECO:0007669"/>
    <property type="project" value="InterPro"/>
</dbReference>
<dbReference type="PROSITE" id="PS00708">
    <property type="entry name" value="PRO_ENDOPEP_SER"/>
    <property type="match status" value="1"/>
</dbReference>
<accession>A0A7G9QSN5</accession>
<dbReference type="PANTHER" id="PTHR43265">
    <property type="entry name" value="ESTERASE ESTD"/>
    <property type="match status" value="1"/>
</dbReference>
<reference evidence="5 6" key="1">
    <citation type="submission" date="2020-08" db="EMBL/GenBank/DDBJ databases">
        <title>Genome sequence of Thermomonas brevis KACC 16975T.</title>
        <authorList>
            <person name="Hyun D.-W."/>
            <person name="Bae J.-W."/>
        </authorList>
    </citation>
    <scope>NUCLEOTIDE SEQUENCE [LARGE SCALE GENOMIC DNA]</scope>
    <source>
        <strain evidence="5 6">KACC 16975</strain>
    </source>
</reference>
<keyword evidence="1 5" id="KW-0378">Hydrolase</keyword>
<feature type="region of interest" description="Disordered" evidence="2">
    <location>
        <begin position="220"/>
        <end position="255"/>
    </location>
</feature>
<sequence length="582" mass="61193">MLRFLLRAGLLALAGFACAPSFARGASPPVSASAREPWIGPWHGTLDAGKRRLRLQLTIGKDASGLWQGQLESLDQAPGQGMPLSELSVGDDGLRFSLPAKGIRYEGTWEPEGNHFVGTFRQGAAFPLAFARGPFAAAPLVQGLDGAWEGTTLRNGVEMRMALRVGTGNGGTVATFDAPDMLAKAMPVTALARDGDRIRFTLPTAGVSFAGRIEGEELSGRWTDGSRSRFRRTGSSAEAVAPRRPQTPRSPFPYRDLDASIPGIVAPGVTLSATLSLPDGDGPFPAAILITGSGPQDRDESAFGHKPFAVLADHLARRGVAVLRYDDRGVGRSTGRHAGATSADFANDANAAFAWLAAQPGIDANAIGFIGHSEGGIVGPLAALDNPKVAWMVLLAAPGVPIAAMLEAQRKALAQAQGRSAAEQEASEALQAGAMRIAGSTLDEAAARSALDALLDEAAKLPPASRDAMRKQALDPWFRWFVRHDPAQALARFPGPILALNGALDRQVLPRQNLEGIRAATASNRDAATRELAGLNHLFQTARTGGLGEYAAIEETMSPLALDAVSGWIVERYPARTPASPD</sequence>
<feature type="chain" id="PRO_5028947902" evidence="3">
    <location>
        <begin position="20"/>
        <end position="582"/>
    </location>
</feature>
<dbReference type="Proteomes" id="UP000515977">
    <property type="component" value="Chromosome"/>
</dbReference>
<dbReference type="Pfam" id="PF02129">
    <property type="entry name" value="Peptidase_S15"/>
    <property type="match status" value="1"/>
</dbReference>
<protein>
    <submittedName>
        <fullName evidence="5">Alpha/beta fold hydrolase</fullName>
    </submittedName>
</protein>